<dbReference type="OrthoDB" id="941679at2759"/>
<dbReference type="PROSITE" id="PS00587">
    <property type="entry name" value="GLYCOSYL_HYDROL_F17"/>
    <property type="match status" value="1"/>
</dbReference>
<evidence type="ECO:0000256" key="3">
    <source>
        <dbReference type="ARBA" id="ARBA00023295"/>
    </source>
</evidence>
<keyword evidence="7" id="KW-1185">Reference proteome</keyword>
<reference evidence="6" key="1">
    <citation type="submission" date="2020-07" db="EMBL/GenBank/DDBJ databases">
        <title>Ethylene signaling mediates host invasion by parasitic plants.</title>
        <authorList>
            <person name="Yoshida S."/>
        </authorList>
    </citation>
    <scope>NUCLEOTIDE SEQUENCE</scope>
    <source>
        <strain evidence="6">Okayama</strain>
    </source>
</reference>
<evidence type="ECO:0000313" key="6">
    <source>
        <dbReference type="EMBL" id="GFP81476.1"/>
    </source>
</evidence>
<dbReference type="GO" id="GO:0004553">
    <property type="term" value="F:hydrolase activity, hydrolyzing O-glycosyl compounds"/>
    <property type="evidence" value="ECO:0007669"/>
    <property type="project" value="InterPro"/>
</dbReference>
<evidence type="ECO:0000313" key="7">
    <source>
        <dbReference type="Proteomes" id="UP000653305"/>
    </source>
</evidence>
<dbReference type="InterPro" id="IPR017853">
    <property type="entry name" value="GH"/>
</dbReference>
<evidence type="ECO:0000256" key="1">
    <source>
        <dbReference type="ARBA" id="ARBA00008773"/>
    </source>
</evidence>
<dbReference type="Gene3D" id="3.20.20.80">
    <property type="entry name" value="Glycosidases"/>
    <property type="match status" value="1"/>
</dbReference>
<dbReference type="InterPro" id="IPR000490">
    <property type="entry name" value="Glyco_hydro_17"/>
</dbReference>
<evidence type="ECO:0000256" key="4">
    <source>
        <dbReference type="RuleBase" id="RU004335"/>
    </source>
</evidence>
<proteinExistence type="inferred from homology"/>
<keyword evidence="3 5" id="KW-0326">Glycosidase</keyword>
<accession>A0A830B3S0</accession>
<organism evidence="6 7">
    <name type="scientific">Phtheirospermum japonicum</name>
    <dbReference type="NCBI Taxonomy" id="374723"/>
    <lineage>
        <taxon>Eukaryota</taxon>
        <taxon>Viridiplantae</taxon>
        <taxon>Streptophyta</taxon>
        <taxon>Embryophyta</taxon>
        <taxon>Tracheophyta</taxon>
        <taxon>Spermatophyta</taxon>
        <taxon>Magnoliopsida</taxon>
        <taxon>eudicotyledons</taxon>
        <taxon>Gunneridae</taxon>
        <taxon>Pentapetalae</taxon>
        <taxon>asterids</taxon>
        <taxon>lamiids</taxon>
        <taxon>Lamiales</taxon>
        <taxon>Orobanchaceae</taxon>
        <taxon>Orobanchaceae incertae sedis</taxon>
        <taxon>Phtheirospermum</taxon>
    </lineage>
</organism>
<keyword evidence="2 5" id="KW-0378">Hydrolase</keyword>
<dbReference type="EMBL" id="BMAC01000030">
    <property type="protein sequence ID" value="GFP81476.1"/>
    <property type="molecule type" value="Genomic_DNA"/>
</dbReference>
<evidence type="ECO:0000256" key="5">
    <source>
        <dbReference type="RuleBase" id="RU004336"/>
    </source>
</evidence>
<dbReference type="PANTHER" id="PTHR32227">
    <property type="entry name" value="GLUCAN ENDO-1,3-BETA-GLUCOSIDASE BG1-RELATED-RELATED"/>
    <property type="match status" value="1"/>
</dbReference>
<dbReference type="Pfam" id="PF00332">
    <property type="entry name" value="Glyco_hydro_17"/>
    <property type="match status" value="1"/>
</dbReference>
<dbReference type="GO" id="GO:0005975">
    <property type="term" value="P:carbohydrate metabolic process"/>
    <property type="evidence" value="ECO:0007669"/>
    <property type="project" value="InterPro"/>
</dbReference>
<name>A0A830B3S0_9LAMI</name>
<protein>
    <submittedName>
        <fullName evidence="6">Glucan endo-1 3-beta-glucosidase basic isoform</fullName>
    </submittedName>
</protein>
<comment type="similarity">
    <text evidence="1 4">Belongs to the glycosyl hydrolase 17 family.</text>
</comment>
<dbReference type="AlphaFoldDB" id="A0A830B3S0"/>
<gene>
    <name evidence="6" type="ORF">PHJA_000290900</name>
</gene>
<evidence type="ECO:0000256" key="2">
    <source>
        <dbReference type="ARBA" id="ARBA00022801"/>
    </source>
</evidence>
<dbReference type="InterPro" id="IPR044965">
    <property type="entry name" value="Glyco_hydro_17_plant"/>
</dbReference>
<comment type="caution">
    <text evidence="6">The sequence shown here is derived from an EMBL/GenBank/DDBJ whole genome shotgun (WGS) entry which is preliminary data.</text>
</comment>
<dbReference type="FunFam" id="3.20.20.80:FF:000010">
    <property type="entry name" value="glucan endo-1,3-beta-glucosidase, basic"/>
    <property type="match status" value="1"/>
</dbReference>
<dbReference type="SUPFAM" id="SSF51445">
    <property type="entry name" value="(Trans)glycosidases"/>
    <property type="match status" value="1"/>
</dbReference>
<dbReference type="Proteomes" id="UP000653305">
    <property type="component" value="Unassembled WGS sequence"/>
</dbReference>
<sequence length="238" mass="26125">MYPKVNFRIIAVGNEISPLESGIANIAAFVVPAVQNIHNAILETRLRTKVKVSTALSLGILGQSYPPSTGVFQSEIQSSFVDPIVKFLVSTNGPFLVNVYPYFAYISNAKDIGLDYALFTSNSSVVRDGLYSYQNLFDAMVDATHAALEKAGGQNLKVVVSETGWPSDGGAATSVDNARTYNSNLVRRVRKGTPRKPGKAIETYIYDLIDENQKSPEIEKHWGLFLANKQPKYPLSFI</sequence>